<dbReference type="Pfam" id="PF01420">
    <property type="entry name" value="Methylase_S"/>
    <property type="match status" value="2"/>
</dbReference>
<dbReference type="GO" id="GO:0009307">
    <property type="term" value="P:DNA restriction-modification system"/>
    <property type="evidence" value="ECO:0007669"/>
    <property type="project" value="UniProtKB-KW"/>
</dbReference>
<keyword evidence="3" id="KW-0238">DNA-binding</keyword>
<dbReference type="GO" id="GO:0003677">
    <property type="term" value="F:DNA binding"/>
    <property type="evidence" value="ECO:0007669"/>
    <property type="project" value="UniProtKB-KW"/>
</dbReference>
<dbReference type="STRING" id="595494.Tola_1182"/>
<evidence type="ECO:0000313" key="6">
    <source>
        <dbReference type="EMBL" id="ACQ92803.1"/>
    </source>
</evidence>
<dbReference type="Proteomes" id="UP000009073">
    <property type="component" value="Chromosome"/>
</dbReference>
<reference evidence="7" key="1">
    <citation type="submission" date="2009-05" db="EMBL/GenBank/DDBJ databases">
        <title>Complete sequence of Tolumonas auensis DSM 9187.</title>
        <authorList>
            <consortium name="US DOE Joint Genome Institute"/>
            <person name="Lucas S."/>
            <person name="Copeland A."/>
            <person name="Lapidus A."/>
            <person name="Glavina del Rio T."/>
            <person name="Tice H."/>
            <person name="Bruce D."/>
            <person name="Goodwin L."/>
            <person name="Pitluck S."/>
            <person name="Chertkov O."/>
            <person name="Brettin T."/>
            <person name="Detter J.C."/>
            <person name="Han C."/>
            <person name="Larimer F."/>
            <person name="Land M."/>
            <person name="Hauser L."/>
            <person name="Kyrpides N."/>
            <person name="Mikhailova N."/>
            <person name="Spring S."/>
            <person name="Beller H."/>
        </authorList>
    </citation>
    <scope>NUCLEOTIDE SEQUENCE [LARGE SCALE GENOMIC DNA]</scope>
    <source>
        <strain evidence="7">DSM 9187 / TA4</strain>
    </source>
</reference>
<keyword evidence="4" id="KW-0175">Coiled coil</keyword>
<keyword evidence="7" id="KW-1185">Reference proteome</keyword>
<name>C4LDK7_TOLAT</name>
<feature type="coiled-coil region" evidence="4">
    <location>
        <begin position="181"/>
        <end position="208"/>
    </location>
</feature>
<sequence length="445" mass="48835">MTEQKQVIPEGYKQTEVGVIPEDWDIQRLGVHATFKTGPFGSALHKSDYVDGGIPVVNPMQIIDGKVKPTSSMAISDEAAKKLSEYRLIAGDIVIGRRGDMGRCAVISEIENGWLCGTGSMIVRVKENADAAFLQRVLSNPQTITAIESASVGTTMINLNQGTLRALLILIPRDKQEQTAIANALSDVDALINELEKLIAKKQAIKTATMQQLLTGKTRLPQFALREDGTPKGYKASELGEIPEDWEVVSLAEIGQTIIGLTYSPNDVAEHGTLVLRSSNVQNNVLAYDNNVYVNMDLPERVIVKKGDILICVRNGSRQLIGKCALIDKNADGAAFGAFMSIFRTKSFGFVFYQFQSDIIQNQINEIMGATINQITNKDMAGFRIPLPTLQKEQVAITSILSDMDTEIQSLQQRLTKTRQIKQGMMQELLTGKTRLVKPEGSVHA</sequence>
<evidence type="ECO:0000256" key="2">
    <source>
        <dbReference type="ARBA" id="ARBA00022747"/>
    </source>
</evidence>
<comment type="similarity">
    <text evidence="1">Belongs to the type-I restriction system S methylase family.</text>
</comment>
<dbReference type="HOGENOM" id="CLU_021095_0_1_6"/>
<evidence type="ECO:0000256" key="1">
    <source>
        <dbReference type="ARBA" id="ARBA00010923"/>
    </source>
</evidence>
<gene>
    <name evidence="6" type="ordered locus">Tola_1182</name>
</gene>
<proteinExistence type="inferred from homology"/>
<protein>
    <submittedName>
        <fullName evidence="6">Restriction modification system DNA specificity domain protein</fullName>
    </submittedName>
</protein>
<dbReference type="PANTHER" id="PTHR30408:SF12">
    <property type="entry name" value="TYPE I RESTRICTION ENZYME MJAVIII SPECIFICITY SUBUNIT"/>
    <property type="match status" value="1"/>
</dbReference>
<feature type="domain" description="Type I restriction modification DNA specificity" evidence="5">
    <location>
        <begin position="243"/>
        <end position="415"/>
    </location>
</feature>
<feature type="domain" description="Type I restriction modification DNA specificity" evidence="5">
    <location>
        <begin position="21"/>
        <end position="205"/>
    </location>
</feature>
<dbReference type="eggNOG" id="COG0732">
    <property type="taxonomic scope" value="Bacteria"/>
</dbReference>
<dbReference type="PANTHER" id="PTHR30408">
    <property type="entry name" value="TYPE-1 RESTRICTION ENZYME ECOKI SPECIFICITY PROTEIN"/>
    <property type="match status" value="1"/>
</dbReference>
<evidence type="ECO:0000256" key="4">
    <source>
        <dbReference type="SAM" id="Coils"/>
    </source>
</evidence>
<dbReference type="InterPro" id="IPR044946">
    <property type="entry name" value="Restrct_endonuc_typeI_TRD_sf"/>
</dbReference>
<dbReference type="Gene3D" id="3.90.220.20">
    <property type="entry name" value="DNA methylase specificity domains"/>
    <property type="match status" value="2"/>
</dbReference>
<keyword evidence="2" id="KW-0680">Restriction system</keyword>
<dbReference type="RefSeq" id="WP_012729402.1">
    <property type="nucleotide sequence ID" value="NC_012691.1"/>
</dbReference>
<dbReference type="EMBL" id="CP001616">
    <property type="protein sequence ID" value="ACQ92803.1"/>
    <property type="molecule type" value="Genomic_DNA"/>
</dbReference>
<evidence type="ECO:0000259" key="5">
    <source>
        <dbReference type="Pfam" id="PF01420"/>
    </source>
</evidence>
<dbReference type="REBASE" id="20918">
    <property type="entry name" value="S.Tau9187ORF1180P"/>
</dbReference>
<accession>C4LDK7</accession>
<evidence type="ECO:0000313" key="7">
    <source>
        <dbReference type="Proteomes" id="UP000009073"/>
    </source>
</evidence>
<dbReference type="KEGG" id="tau:Tola_1182"/>
<dbReference type="CDD" id="cd16961">
    <property type="entry name" value="RMtype1_S_TRD-CR_like"/>
    <property type="match status" value="1"/>
</dbReference>
<dbReference type="OrthoDB" id="9798929at2"/>
<dbReference type="InterPro" id="IPR000055">
    <property type="entry name" value="Restrct_endonuc_typeI_TRD"/>
</dbReference>
<feature type="coiled-coil region" evidence="4">
    <location>
        <begin position="401"/>
        <end position="428"/>
    </location>
</feature>
<dbReference type="CDD" id="cd17265">
    <property type="entry name" value="RMtype1_S_Eco4255III-TRD2-CR2_like"/>
    <property type="match status" value="1"/>
</dbReference>
<reference evidence="6 7" key="2">
    <citation type="journal article" date="2011" name="Stand. Genomic Sci.">
        <title>Complete genome sequence of Tolumonas auensis type strain (TA 4).</title>
        <authorList>
            <person name="Chertkov O."/>
            <person name="Copeland A."/>
            <person name="Lucas S."/>
            <person name="Lapidus A."/>
            <person name="Berry K.W."/>
            <person name="Detter J.C."/>
            <person name="Del Rio T.G."/>
            <person name="Hammon N."/>
            <person name="Dalin E."/>
            <person name="Tice H."/>
            <person name="Pitluck S."/>
            <person name="Richardson P."/>
            <person name="Bruce D."/>
            <person name="Goodwin L."/>
            <person name="Han C."/>
            <person name="Tapia R."/>
            <person name="Saunders E."/>
            <person name="Schmutz J."/>
            <person name="Brettin T."/>
            <person name="Larimer F."/>
            <person name="Land M."/>
            <person name="Hauser L."/>
            <person name="Spring S."/>
            <person name="Rohde M."/>
            <person name="Kyrpides N.C."/>
            <person name="Ivanova N."/>
            <person name="Goker M."/>
            <person name="Beller H.R."/>
            <person name="Klenk H.P."/>
            <person name="Woyke T."/>
        </authorList>
    </citation>
    <scope>NUCLEOTIDE SEQUENCE [LARGE SCALE GENOMIC DNA]</scope>
    <source>
        <strain evidence="7">DSM 9187 / TA4</strain>
    </source>
</reference>
<dbReference type="Gene3D" id="1.10.287.1120">
    <property type="entry name" value="Bipartite methylase S protein"/>
    <property type="match status" value="2"/>
</dbReference>
<dbReference type="AlphaFoldDB" id="C4LDK7"/>
<dbReference type="SUPFAM" id="SSF116734">
    <property type="entry name" value="DNA methylase specificity domain"/>
    <property type="match status" value="2"/>
</dbReference>
<dbReference type="InterPro" id="IPR052021">
    <property type="entry name" value="Type-I_RS_S_subunit"/>
</dbReference>
<evidence type="ECO:0000256" key="3">
    <source>
        <dbReference type="ARBA" id="ARBA00023125"/>
    </source>
</evidence>
<organism evidence="6 7">
    <name type="scientific">Tolumonas auensis (strain DSM 9187 / NBRC 110442 / TA 4)</name>
    <dbReference type="NCBI Taxonomy" id="595494"/>
    <lineage>
        <taxon>Bacteria</taxon>
        <taxon>Pseudomonadati</taxon>
        <taxon>Pseudomonadota</taxon>
        <taxon>Gammaproteobacteria</taxon>
        <taxon>Aeromonadales</taxon>
        <taxon>Aeromonadaceae</taxon>
        <taxon>Tolumonas</taxon>
    </lineage>
</organism>